<gene>
    <name evidence="1" type="ORF">K443DRAFT_12876</name>
</gene>
<accession>A0A0C9X749</accession>
<dbReference type="Proteomes" id="UP000054477">
    <property type="component" value="Unassembled WGS sequence"/>
</dbReference>
<organism evidence="1 2">
    <name type="scientific">Laccaria amethystina LaAM-08-1</name>
    <dbReference type="NCBI Taxonomy" id="1095629"/>
    <lineage>
        <taxon>Eukaryota</taxon>
        <taxon>Fungi</taxon>
        <taxon>Dikarya</taxon>
        <taxon>Basidiomycota</taxon>
        <taxon>Agaricomycotina</taxon>
        <taxon>Agaricomycetes</taxon>
        <taxon>Agaricomycetidae</taxon>
        <taxon>Agaricales</taxon>
        <taxon>Agaricineae</taxon>
        <taxon>Hydnangiaceae</taxon>
        <taxon>Laccaria</taxon>
    </lineage>
</organism>
<protein>
    <submittedName>
        <fullName evidence="1">Uncharacterized protein</fullName>
    </submittedName>
</protein>
<evidence type="ECO:0000313" key="2">
    <source>
        <dbReference type="Proteomes" id="UP000054477"/>
    </source>
</evidence>
<dbReference type="HOGENOM" id="CLU_2386511_0_0_1"/>
<name>A0A0C9X749_9AGAR</name>
<keyword evidence="2" id="KW-1185">Reference proteome</keyword>
<reference evidence="2" key="2">
    <citation type="submission" date="2015-01" db="EMBL/GenBank/DDBJ databases">
        <title>Evolutionary Origins and Diversification of the Mycorrhizal Mutualists.</title>
        <authorList>
            <consortium name="DOE Joint Genome Institute"/>
            <consortium name="Mycorrhizal Genomics Consortium"/>
            <person name="Kohler A."/>
            <person name="Kuo A."/>
            <person name="Nagy L.G."/>
            <person name="Floudas D."/>
            <person name="Copeland A."/>
            <person name="Barry K.W."/>
            <person name="Cichocki N."/>
            <person name="Veneault-Fourrey C."/>
            <person name="LaButti K."/>
            <person name="Lindquist E.A."/>
            <person name="Lipzen A."/>
            <person name="Lundell T."/>
            <person name="Morin E."/>
            <person name="Murat C."/>
            <person name="Riley R."/>
            <person name="Ohm R."/>
            <person name="Sun H."/>
            <person name="Tunlid A."/>
            <person name="Henrissat B."/>
            <person name="Grigoriev I.V."/>
            <person name="Hibbett D.S."/>
            <person name="Martin F."/>
        </authorList>
    </citation>
    <scope>NUCLEOTIDE SEQUENCE [LARGE SCALE GENOMIC DNA]</scope>
    <source>
        <strain evidence="2">LaAM-08-1</strain>
    </source>
</reference>
<dbReference type="EMBL" id="KN838844">
    <property type="protein sequence ID" value="KIJ93431.1"/>
    <property type="molecule type" value="Genomic_DNA"/>
</dbReference>
<evidence type="ECO:0000313" key="1">
    <source>
        <dbReference type="EMBL" id="KIJ93431.1"/>
    </source>
</evidence>
<proteinExistence type="predicted"/>
<reference evidence="1 2" key="1">
    <citation type="submission" date="2014-04" db="EMBL/GenBank/DDBJ databases">
        <authorList>
            <consortium name="DOE Joint Genome Institute"/>
            <person name="Kuo A."/>
            <person name="Kohler A."/>
            <person name="Nagy L.G."/>
            <person name="Floudas D."/>
            <person name="Copeland A."/>
            <person name="Barry K.W."/>
            <person name="Cichocki N."/>
            <person name="Veneault-Fourrey C."/>
            <person name="LaButti K."/>
            <person name="Lindquist E.A."/>
            <person name="Lipzen A."/>
            <person name="Lundell T."/>
            <person name="Morin E."/>
            <person name="Murat C."/>
            <person name="Sun H."/>
            <person name="Tunlid A."/>
            <person name="Henrissat B."/>
            <person name="Grigoriev I.V."/>
            <person name="Hibbett D.S."/>
            <person name="Martin F."/>
            <person name="Nordberg H.P."/>
            <person name="Cantor M.N."/>
            <person name="Hua S.X."/>
        </authorList>
    </citation>
    <scope>NUCLEOTIDE SEQUENCE [LARGE SCALE GENOMIC DNA]</scope>
    <source>
        <strain evidence="1 2">LaAM-08-1</strain>
    </source>
</reference>
<sequence>MGTEECCRSCASIEEGLSGLSDGLGTFFKNTIDYNLIAANVSQQAVQRLDSIISQLRASHPSGSGDWEQVTPSNGIFVIDHVAHALLLRFHAIC</sequence>
<dbReference type="AlphaFoldDB" id="A0A0C9X749"/>